<evidence type="ECO:0000256" key="3">
    <source>
        <dbReference type="ARBA" id="ARBA00010743"/>
    </source>
</evidence>
<dbReference type="Gene3D" id="3.40.50.300">
    <property type="entry name" value="P-loop containing nucleotide triphosphate hydrolases"/>
    <property type="match status" value="1"/>
</dbReference>
<dbReference type="GO" id="GO:0005524">
    <property type="term" value="F:ATP binding"/>
    <property type="evidence" value="ECO:0007669"/>
    <property type="project" value="UniProtKB-UniRule"/>
</dbReference>
<dbReference type="Pfam" id="PF08612">
    <property type="entry name" value="Med20"/>
    <property type="match status" value="1"/>
</dbReference>
<feature type="compositionally biased region" description="Basic and acidic residues" evidence="11">
    <location>
        <begin position="764"/>
        <end position="784"/>
    </location>
</feature>
<feature type="region of interest" description="Disordered" evidence="11">
    <location>
        <begin position="1077"/>
        <end position="1108"/>
    </location>
</feature>
<feature type="region of interest" description="Disordered" evidence="11">
    <location>
        <begin position="1366"/>
        <end position="1415"/>
    </location>
</feature>
<dbReference type="Gene3D" id="1.20.140.20">
    <property type="entry name" value="Alpha-ketoacid/pyruvate dehydrogenase kinase, N-terminal domain"/>
    <property type="match status" value="1"/>
</dbReference>
<evidence type="ECO:0000313" key="14">
    <source>
        <dbReference type="Proteomes" id="UP001050691"/>
    </source>
</evidence>
<evidence type="ECO:0000256" key="2">
    <source>
        <dbReference type="ARBA" id="ARBA00006155"/>
    </source>
</evidence>
<evidence type="ECO:0000256" key="10">
    <source>
        <dbReference type="RuleBase" id="RU366032"/>
    </source>
</evidence>
<dbReference type="Gene3D" id="3.30.565.10">
    <property type="entry name" value="Histidine kinase-like ATPase, C-terminal domain"/>
    <property type="match status" value="1"/>
</dbReference>
<evidence type="ECO:0000256" key="7">
    <source>
        <dbReference type="ARBA" id="ARBA00022840"/>
    </source>
</evidence>
<keyword evidence="7 10" id="KW-0067">ATP-binding</keyword>
<reference evidence="13" key="1">
    <citation type="submission" date="2021-10" db="EMBL/GenBank/DDBJ databases">
        <title>De novo Genome Assembly of Clathrus columnatus (Basidiomycota, Fungi) Using Illumina and Nanopore Sequence Data.</title>
        <authorList>
            <person name="Ogiso-Tanaka E."/>
            <person name="Itagaki H."/>
            <person name="Hosoya T."/>
            <person name="Hosaka K."/>
        </authorList>
    </citation>
    <scope>NUCLEOTIDE SEQUENCE</scope>
    <source>
        <strain evidence="13">MO-923</strain>
    </source>
</reference>
<evidence type="ECO:0000256" key="4">
    <source>
        <dbReference type="ARBA" id="ARBA00022679"/>
    </source>
</evidence>
<keyword evidence="5 10" id="KW-0547">Nucleotide-binding</keyword>
<keyword evidence="8 10" id="KW-0496">Mitochondrion</keyword>
<dbReference type="Pfam" id="PF10436">
    <property type="entry name" value="BCDHK_Adom3"/>
    <property type="match status" value="1"/>
</dbReference>
<keyword evidence="6 10" id="KW-0418">Kinase</keyword>
<dbReference type="Proteomes" id="UP001050691">
    <property type="component" value="Unassembled WGS sequence"/>
</dbReference>
<comment type="similarity">
    <text evidence="3">Belongs to the Mediator complex subunit 20 family.</text>
</comment>
<comment type="caution">
    <text evidence="13">The sequence shown here is derived from an EMBL/GenBank/DDBJ whole genome shotgun (WGS) entry which is preliminary data.</text>
</comment>
<dbReference type="InterPro" id="IPR036890">
    <property type="entry name" value="HATPase_C_sf"/>
</dbReference>
<dbReference type="GO" id="GO:0006357">
    <property type="term" value="P:regulation of transcription by RNA polymerase II"/>
    <property type="evidence" value="ECO:0007669"/>
    <property type="project" value="InterPro"/>
</dbReference>
<evidence type="ECO:0000256" key="1">
    <source>
        <dbReference type="ARBA" id="ARBA00004123"/>
    </source>
</evidence>
<dbReference type="SUPFAM" id="SSF69012">
    <property type="entry name" value="alpha-ketoacid dehydrogenase kinase, N-terminal domain"/>
    <property type="match status" value="1"/>
</dbReference>
<dbReference type="PANTHER" id="PTHR11947">
    <property type="entry name" value="PYRUVATE DEHYDROGENASE KINASE"/>
    <property type="match status" value="1"/>
</dbReference>
<protein>
    <recommendedName>
        <fullName evidence="10">Protein-serine/threonine kinase</fullName>
        <ecNumber evidence="10">2.7.11.-</ecNumber>
    </recommendedName>
</protein>
<dbReference type="SUPFAM" id="SSF55874">
    <property type="entry name" value="ATPase domain of HSP90 chaperone/DNA topoisomerase II/histidine kinase"/>
    <property type="match status" value="1"/>
</dbReference>
<feature type="compositionally biased region" description="Basic and acidic residues" evidence="11">
    <location>
        <begin position="1077"/>
        <end position="1107"/>
    </location>
</feature>
<evidence type="ECO:0000256" key="8">
    <source>
        <dbReference type="ARBA" id="ARBA00023128"/>
    </source>
</evidence>
<dbReference type="GO" id="GO:0003712">
    <property type="term" value="F:transcription coregulator activity"/>
    <property type="evidence" value="ECO:0007669"/>
    <property type="project" value="InterPro"/>
</dbReference>
<dbReference type="GO" id="GO:0016592">
    <property type="term" value="C:mediator complex"/>
    <property type="evidence" value="ECO:0007669"/>
    <property type="project" value="InterPro"/>
</dbReference>
<proteinExistence type="inferred from homology"/>
<dbReference type="GO" id="GO:0005759">
    <property type="term" value="C:mitochondrial matrix"/>
    <property type="evidence" value="ECO:0007669"/>
    <property type="project" value="UniProtKB-SubCell"/>
</dbReference>
<dbReference type="PANTHER" id="PTHR11947:SF25">
    <property type="entry name" value="[PYRUVATE DEHYDROGENASE (ACETYL-TRANSFERRING)] KINASE 2, MITOCHONDRIAL"/>
    <property type="match status" value="1"/>
</dbReference>
<dbReference type="InterPro" id="IPR027417">
    <property type="entry name" value="P-loop_NTPase"/>
</dbReference>
<dbReference type="InterPro" id="IPR036784">
    <property type="entry name" value="AK/P_DHK_N_sf"/>
</dbReference>
<evidence type="ECO:0000256" key="9">
    <source>
        <dbReference type="ARBA" id="ARBA00023242"/>
    </source>
</evidence>
<dbReference type="EMBL" id="BPWL01000002">
    <property type="protein sequence ID" value="GJJ07474.1"/>
    <property type="molecule type" value="Genomic_DNA"/>
</dbReference>
<evidence type="ECO:0000256" key="6">
    <source>
        <dbReference type="ARBA" id="ARBA00022777"/>
    </source>
</evidence>
<dbReference type="GO" id="GO:0010906">
    <property type="term" value="P:regulation of glucose metabolic process"/>
    <property type="evidence" value="ECO:0007669"/>
    <property type="project" value="TreeGrafter"/>
</dbReference>
<dbReference type="SUPFAM" id="SSF52540">
    <property type="entry name" value="P-loop containing nucleoside triphosphate hydrolases"/>
    <property type="match status" value="1"/>
</dbReference>
<keyword evidence="14" id="KW-1185">Reference proteome</keyword>
<keyword evidence="4 10" id="KW-0808">Transferase</keyword>
<evidence type="ECO:0000259" key="12">
    <source>
        <dbReference type="Pfam" id="PF10436"/>
    </source>
</evidence>
<organism evidence="13 14">
    <name type="scientific">Clathrus columnatus</name>
    <dbReference type="NCBI Taxonomy" id="1419009"/>
    <lineage>
        <taxon>Eukaryota</taxon>
        <taxon>Fungi</taxon>
        <taxon>Dikarya</taxon>
        <taxon>Basidiomycota</taxon>
        <taxon>Agaricomycotina</taxon>
        <taxon>Agaricomycetes</taxon>
        <taxon>Phallomycetidae</taxon>
        <taxon>Phallales</taxon>
        <taxon>Clathraceae</taxon>
        <taxon>Clathrus</taxon>
    </lineage>
</organism>
<evidence type="ECO:0000313" key="13">
    <source>
        <dbReference type="EMBL" id="GJJ07474.1"/>
    </source>
</evidence>
<dbReference type="InterPro" id="IPR018955">
    <property type="entry name" value="BCDHK/PDK_N"/>
</dbReference>
<feature type="region of interest" description="Disordered" evidence="11">
    <location>
        <begin position="1319"/>
        <end position="1354"/>
    </location>
</feature>
<accession>A0AAV5A2H5</accession>
<feature type="compositionally biased region" description="Basic residues" evidence="11">
    <location>
        <begin position="1337"/>
        <end position="1354"/>
    </location>
</feature>
<dbReference type="GO" id="GO:0004740">
    <property type="term" value="F:pyruvate dehydrogenase (acetyl-transferring) kinase activity"/>
    <property type="evidence" value="ECO:0007669"/>
    <property type="project" value="TreeGrafter"/>
</dbReference>
<dbReference type="InterPro" id="IPR039028">
    <property type="entry name" value="BCKD/PDK"/>
</dbReference>
<sequence>MLLSNGIHWEKVFSIPRSLARWINAPTSGLELTYDNIARNHGGLFRGKWSLSVRSYRSTPIPKESASGGNAPMERTMCAVTMNDNVFALLEDISAPTRLESSVTRDDEKRKSLPVESHPTHYRTTYITVHPPQSLDMLLAQIRAPWKSARQASGQSTGLNPTQVPIQLSIEGSVFSIGTDWLVRAGNVFLAGGTVRGMLIEAEYLPLHVMPVQSLDGTSELLSNLLTSLLPRVPDAKTVAVTIPPGQWDEVLYTGSTIVSDLEPKTDDPVDDIVDDIYVYGHPSNHYRIGDWHGRFIRPLNQYQALYSTSQLRTSQKSLSGPLHFYQNKQLELYASRKVHPLTLRQLVFFGKSMNEERLIKSANYVRTELPVRIAHRIRDMQALPYVVVTREGVAKVYEIDQACTIISRFRRYPHINTLKENDDFCHFLRNLLDEQSVNRFVPSRHPESIFRALVGFSSSSTRPTRFIHETGHDRANPIDNHRLENIGIIYTDICLKSSIERCLSLLKLFPHTVIDSDPTFLEYGANSVEKWPELIIDGEPNTRFSYIKEHLEYIIFELLKNALRFTILHNKHSGKPMPIVRATIVAGPDDVSVRISDQGGGLYTNPHIRLPSDLFSFSHVRNAGRLDDVRLDALRGAILSPKGIKGTVHEQVELGPDRDGDANLDLQERIKFAQVPSRVGIGLPMSNVYAGYRNVILFSTNPSLMLTYSSYFGGSLQLVPMDGWGTDVYVRLPRLHLRMPDENETRAEKIGAKTKERKRGKEKAKGMVDEESKTVNDKRRENEVTEGIVDQSKNTNDILGDVTEMRLPQSKERGVVKTLREERLQEGLTVAHSDTPFQTLLAPLSAPASEYRLNNEEMSEHESEKGSRWCGDLGKETSVSIHTTSKNIDTNMPVIQSINVSDLPDFVPNRLDAEDARIPILSDNAHFPPIIDLTGSPESKLGPPIYPFTSLQNRHRPIPHIAVSQGALIEQNTLRNKISADRIGNPSRKVFTPPPGSQERPIELISPLKSAVEVTTSSLTSRPQFNKTASQGLERKPVKIHPFFRRTANNATVDEDVNDRSLLFVGNTDAITYESTKVRTEKGKRNKDKSGEEERRNNDKGAEKTDVILSPCPRERAFFGDLTSKSADSTSTLRSNSIGVEGVACPPQYSILLKARALQARWPNSQNQHVMESHRLEKGRSPFPRRIKRTSKNKEIETTRMSLAKQLGLSDELVLDTTFRIASSNSSSTTQPEDAVQSMPHEHREHPMIARILSCIEQKNGKGRRRSAEDPDAEIPFDCRMWTTKWKPRHAAEALGNESQTLYLREWLKALAIRDQERSAAVTKENTEEDEGKVGTQRKRNRSKKRKEQGVKRRVVIRSISKRKRRRIGSEEDEDEDMSWIVDDNGKEDEDEKGANKDEGDWIPNEGKSQGSDYNNRYEEEFSKRLTNTILLVGAPGTGKTSAVYICAEELGWEVFEVYPGIGRRAGLNIVGLIGDVGKNHIVGKVSDDGIGTNVIAIMAWIFV</sequence>
<comment type="similarity">
    <text evidence="2 10">Belongs to the PDK/BCKDK protein kinase family.</text>
</comment>
<name>A0AAV5A2H5_9AGAM</name>
<keyword evidence="9" id="KW-0539">Nucleus</keyword>
<feature type="region of interest" description="Disordered" evidence="11">
    <location>
        <begin position="754"/>
        <end position="784"/>
    </location>
</feature>
<dbReference type="InterPro" id="IPR013921">
    <property type="entry name" value="Mediator_Med20"/>
</dbReference>
<comment type="subcellular location">
    <subcellularLocation>
        <location evidence="10">Mitochondrion matrix</location>
    </subcellularLocation>
    <subcellularLocation>
        <location evidence="1">Nucleus</location>
    </subcellularLocation>
</comment>
<evidence type="ECO:0000256" key="5">
    <source>
        <dbReference type="ARBA" id="ARBA00022741"/>
    </source>
</evidence>
<gene>
    <name evidence="13" type="ORF">Clacol_001676</name>
</gene>
<dbReference type="EC" id="2.7.11.-" evidence="10"/>
<evidence type="ECO:0000256" key="11">
    <source>
        <dbReference type="SAM" id="MobiDB-lite"/>
    </source>
</evidence>
<feature type="domain" description="Branched-chain alpha-ketoacid dehydrogenase kinase/Pyruvate dehydrogenase kinase N-terminal" evidence="12">
    <location>
        <begin position="341"/>
        <end position="436"/>
    </location>
</feature>